<evidence type="ECO:0000256" key="5">
    <source>
        <dbReference type="ARBA" id="ARBA00022833"/>
    </source>
</evidence>
<feature type="domain" description="SET" evidence="10">
    <location>
        <begin position="4"/>
        <end position="276"/>
    </location>
</feature>
<keyword evidence="3" id="KW-0479">Metal-binding</keyword>
<dbReference type="InterPro" id="IPR002893">
    <property type="entry name" value="Znf_MYND"/>
</dbReference>
<name>A0AAD5T782_9FUNG</name>
<evidence type="ECO:0000313" key="12">
    <source>
        <dbReference type="EMBL" id="KAJ3133544.1"/>
    </source>
</evidence>
<protein>
    <submittedName>
        <fullName evidence="12">Uncharacterized protein</fullName>
    </submittedName>
</protein>
<dbReference type="Gene3D" id="6.10.140.2220">
    <property type="match status" value="1"/>
</dbReference>
<evidence type="ECO:0000256" key="9">
    <source>
        <dbReference type="SAM" id="MobiDB-lite"/>
    </source>
</evidence>
<dbReference type="Pfam" id="PF00856">
    <property type="entry name" value="SET"/>
    <property type="match status" value="1"/>
</dbReference>
<proteinExistence type="predicted"/>
<dbReference type="Gene3D" id="1.25.40.10">
    <property type="entry name" value="Tetratricopeptide repeat domain"/>
    <property type="match status" value="1"/>
</dbReference>
<dbReference type="SUPFAM" id="SSF82199">
    <property type="entry name" value="SET domain"/>
    <property type="match status" value="1"/>
</dbReference>
<evidence type="ECO:0000256" key="3">
    <source>
        <dbReference type="ARBA" id="ARBA00022723"/>
    </source>
</evidence>
<feature type="domain" description="MYND-type" evidence="11">
    <location>
        <begin position="51"/>
        <end position="91"/>
    </location>
</feature>
<dbReference type="InterPro" id="IPR027104">
    <property type="entry name" value="Prp3"/>
</dbReference>
<evidence type="ECO:0000256" key="7">
    <source>
        <dbReference type="ARBA" id="ARBA00023242"/>
    </source>
</evidence>
<dbReference type="Gene3D" id="2.170.270.10">
    <property type="entry name" value="SET domain"/>
    <property type="match status" value="1"/>
</dbReference>
<keyword evidence="6" id="KW-0508">mRNA splicing</keyword>
<dbReference type="PROSITE" id="PS50865">
    <property type="entry name" value="ZF_MYND_2"/>
    <property type="match status" value="1"/>
</dbReference>
<evidence type="ECO:0000256" key="6">
    <source>
        <dbReference type="ARBA" id="ARBA00023187"/>
    </source>
</evidence>
<keyword evidence="13" id="KW-1185">Reference proteome</keyword>
<dbReference type="InterPro" id="IPR001214">
    <property type="entry name" value="SET_dom"/>
</dbReference>
<dbReference type="InterPro" id="IPR046341">
    <property type="entry name" value="SET_dom_sf"/>
</dbReference>
<dbReference type="AlphaFoldDB" id="A0AAD5T782"/>
<dbReference type="Pfam" id="PF08572">
    <property type="entry name" value="PRP3"/>
    <property type="match status" value="1"/>
</dbReference>
<dbReference type="Pfam" id="PF06544">
    <property type="entry name" value="Prp3_C"/>
    <property type="match status" value="1"/>
</dbReference>
<dbReference type="GO" id="GO:0008270">
    <property type="term" value="F:zinc ion binding"/>
    <property type="evidence" value="ECO:0007669"/>
    <property type="project" value="UniProtKB-KW"/>
</dbReference>
<feature type="compositionally biased region" description="Basic and acidic residues" evidence="9">
    <location>
        <begin position="866"/>
        <end position="876"/>
    </location>
</feature>
<gene>
    <name evidence="12" type="ORF">HK100_004301</name>
</gene>
<dbReference type="InterPro" id="IPR010541">
    <property type="entry name" value="Prp3_C"/>
</dbReference>
<dbReference type="PANTHER" id="PTHR14212:SF0">
    <property type="entry name" value="U4_U6 SMALL NUCLEAR RIBONUCLEOPROTEIN PRP3"/>
    <property type="match status" value="1"/>
</dbReference>
<dbReference type="Pfam" id="PF01753">
    <property type="entry name" value="zf-MYND"/>
    <property type="match status" value="1"/>
</dbReference>
<evidence type="ECO:0000256" key="2">
    <source>
        <dbReference type="ARBA" id="ARBA00022664"/>
    </source>
</evidence>
<evidence type="ECO:0000259" key="10">
    <source>
        <dbReference type="PROSITE" id="PS50280"/>
    </source>
</evidence>
<keyword evidence="5" id="KW-0862">Zinc</keyword>
<dbReference type="InterPro" id="IPR013881">
    <property type="entry name" value="Pre-mRNA_splic_Prp3_dom"/>
</dbReference>
<dbReference type="PROSITE" id="PS50280">
    <property type="entry name" value="SET"/>
    <property type="match status" value="1"/>
</dbReference>
<comment type="subcellular location">
    <subcellularLocation>
        <location evidence="1">Nucleus</location>
    </subcellularLocation>
</comment>
<dbReference type="GO" id="GO:0046540">
    <property type="term" value="C:U4/U6 x U5 tri-snRNP complex"/>
    <property type="evidence" value="ECO:0007669"/>
    <property type="project" value="InterPro"/>
</dbReference>
<dbReference type="CDD" id="cd24162">
    <property type="entry name" value="Prp3_C"/>
    <property type="match status" value="1"/>
</dbReference>
<evidence type="ECO:0000259" key="11">
    <source>
        <dbReference type="PROSITE" id="PS50865"/>
    </source>
</evidence>
<comment type="caution">
    <text evidence="12">The sequence shown here is derived from an EMBL/GenBank/DDBJ whole genome shotgun (WGS) entry which is preliminary data.</text>
</comment>
<accession>A0AAD5T782</accession>
<dbReference type="InterPro" id="IPR011990">
    <property type="entry name" value="TPR-like_helical_dom_sf"/>
</dbReference>
<dbReference type="PROSITE" id="PS01360">
    <property type="entry name" value="ZF_MYND_1"/>
    <property type="match status" value="1"/>
</dbReference>
<evidence type="ECO:0000256" key="8">
    <source>
        <dbReference type="PROSITE-ProRule" id="PRU00134"/>
    </source>
</evidence>
<evidence type="ECO:0000256" key="4">
    <source>
        <dbReference type="ARBA" id="ARBA00022771"/>
    </source>
</evidence>
<dbReference type="Proteomes" id="UP001211907">
    <property type="component" value="Unassembled WGS sequence"/>
</dbReference>
<keyword evidence="2" id="KW-0507">mRNA processing</keyword>
<dbReference type="GO" id="GO:0000398">
    <property type="term" value="P:mRNA splicing, via spliceosome"/>
    <property type="evidence" value="ECO:0007669"/>
    <property type="project" value="InterPro"/>
</dbReference>
<keyword evidence="4 8" id="KW-0863">Zinc-finger</keyword>
<dbReference type="SUPFAM" id="SSF144232">
    <property type="entry name" value="HIT/MYND zinc finger-like"/>
    <property type="match status" value="1"/>
</dbReference>
<feature type="region of interest" description="Disordered" evidence="9">
    <location>
        <begin position="857"/>
        <end position="876"/>
    </location>
</feature>
<dbReference type="EMBL" id="JADGJH010000214">
    <property type="protein sequence ID" value="KAJ3133544.1"/>
    <property type="molecule type" value="Genomic_DNA"/>
</dbReference>
<evidence type="ECO:0000256" key="1">
    <source>
        <dbReference type="ARBA" id="ARBA00004123"/>
    </source>
</evidence>
<evidence type="ECO:0000313" key="13">
    <source>
        <dbReference type="Proteomes" id="UP001211907"/>
    </source>
</evidence>
<keyword evidence="7" id="KW-0539">Nucleus</keyword>
<reference evidence="12" key="1">
    <citation type="submission" date="2020-05" db="EMBL/GenBank/DDBJ databases">
        <title>Phylogenomic resolution of chytrid fungi.</title>
        <authorList>
            <person name="Stajich J.E."/>
            <person name="Amses K."/>
            <person name="Simmons R."/>
            <person name="Seto K."/>
            <person name="Myers J."/>
            <person name="Bonds A."/>
            <person name="Quandt C.A."/>
            <person name="Barry K."/>
            <person name="Liu P."/>
            <person name="Grigoriev I."/>
            <person name="Longcore J.E."/>
            <person name="James T.Y."/>
        </authorList>
    </citation>
    <scope>NUCLEOTIDE SEQUENCE</scope>
    <source>
        <strain evidence="12">JEL0513</strain>
    </source>
</reference>
<organism evidence="12 13">
    <name type="scientific">Physocladia obscura</name>
    <dbReference type="NCBI Taxonomy" id="109957"/>
    <lineage>
        <taxon>Eukaryota</taxon>
        <taxon>Fungi</taxon>
        <taxon>Fungi incertae sedis</taxon>
        <taxon>Chytridiomycota</taxon>
        <taxon>Chytridiomycota incertae sedis</taxon>
        <taxon>Chytridiomycetes</taxon>
        <taxon>Chytridiales</taxon>
        <taxon>Chytriomycetaceae</taxon>
        <taxon>Physocladia</taxon>
    </lineage>
</organism>
<dbReference type="PANTHER" id="PTHR14212">
    <property type="entry name" value="U4/U6-ASSOCIATED RNA SPLICING FACTOR-RELATED"/>
    <property type="match status" value="1"/>
</dbReference>
<sequence length="1094" mass="120718">MKKQELSVDATNNARGRHLLANANLRRGTVIVREEAAACIATTATPDLLACFACLQTKAKSTCKRCATCRITVYCSSGCATRDWRIHKLECRPLLSLSVLPQINSDGNDSTKNAAEANPMLLLRLLLRLLISVSLNLCRASDILNLAGDKAAFPPQILKVYAQIVIAVKSCTAPVAPAASITSSSTSQSLSIIPAEFDSAATLISILCKISCNAITVLDQSAFKECGVAIYPRRISLANHSCEPNCTIVFDAPTNSAKLVAITDIAAGQELVISYLDAPAQLVETRRAELLQRYHFECRCNLCLRQIPFSNLYNCLETKQCIGVTAVIGRSITGNDTEKCSKCTRAPTDALQSRLAILNKNEKMEQNQENHLGRIISIISEIFPPETRDSHLILPLQSLYDASLAIGDWLAAHNHCLALIDCMTRIYKPYSPVLGLQYLSACRLATLVIDDGGRTGIVDGKIVMRNTASAVDILETILGRDNVLAKEANEKRAQLSFLTGPATLAFEAKRAKTTDGAKPSVAAQTAVAQVSGIPDKDKIAALIAEKRKEIAAKMAAMTKTAGASPATPVVTVPIPAVTTVPPVLSDVQRRMLEVQARISATMRSSNIPQTISDPAKRGLKMDVHPLFDKSGAVDVDSIRTMFPKTNFSTVKANQRTSTATTSTATAAAKEAARLALAAIKKKEALENPDAAKEADNEPAQKKQLELVEPSPDFFDPHKNPYFDTKIAAKASMPKQRMAHKSFKFVQQGKFVDMANRMRQQAMLEKLKADIAANVKKSGMAVELDLVSDLCVRREPPPAIEWWDTPLLGPDMPYDSFNLDSPQSETILTNLIQRPVPIQPPAELGPPPPKPLMLTKQERKKLRRQRRLEQQKEKQDKIRIGLLPPDQPKVKISNLMRVLGTEAVQDPTKIEAAVRQQMRARQLKHDKYIAENKLTKEQKRERTRLKLIENTHVIVEAAVFKVTDLSRPQNRFKVDVNAQQLFLSGVALLHNGNNLVVVEGGNRGIKQYKKLMLRRIDWTETDNDDEEDENEETPARDAEKLNECILIWEGKIKRRLFNGFSVIQCATERDIKEALEKANAIHYWDTAKHFSSDKL</sequence>